<dbReference type="Proteomes" id="UP000016649">
    <property type="component" value="Unassembled WGS sequence"/>
</dbReference>
<keyword evidence="1" id="KW-0472">Membrane</keyword>
<keyword evidence="1" id="KW-1133">Transmembrane helix</keyword>
<dbReference type="EMBL" id="AWVH01000030">
    <property type="protein sequence ID" value="ERJ93165.1"/>
    <property type="molecule type" value="Genomic_DNA"/>
</dbReference>
<keyword evidence="4" id="KW-1185">Reference proteome</keyword>
<name>A0ABN0NYX9_TRELE</name>
<dbReference type="InterPro" id="IPR036291">
    <property type="entry name" value="NAD(P)-bd_dom_sf"/>
</dbReference>
<dbReference type="Pfam" id="PF02558">
    <property type="entry name" value="ApbA"/>
    <property type="match status" value="1"/>
</dbReference>
<evidence type="ECO:0000259" key="2">
    <source>
        <dbReference type="Pfam" id="PF02558"/>
    </source>
</evidence>
<organism evidence="3 4">
    <name type="scientific">Treponema lecithinolyticum ATCC 700332</name>
    <dbReference type="NCBI Taxonomy" id="1321815"/>
    <lineage>
        <taxon>Bacteria</taxon>
        <taxon>Pseudomonadati</taxon>
        <taxon>Spirochaetota</taxon>
        <taxon>Spirochaetia</taxon>
        <taxon>Spirochaetales</taxon>
        <taxon>Treponemataceae</taxon>
        <taxon>Treponema</taxon>
    </lineage>
</organism>
<dbReference type="InterPro" id="IPR013332">
    <property type="entry name" value="KPR_N"/>
</dbReference>
<evidence type="ECO:0000256" key="1">
    <source>
        <dbReference type="SAM" id="Phobius"/>
    </source>
</evidence>
<accession>A0ABN0NYX9</accession>
<sequence>MEDVMEIVGRMKLLIYGAGVIGGLYAAAFAEAGYDTTVYARGKKLETLKTRGLLYEKNGKQYKAKVKVIGTLQNDDAYDFIFLTVKENQVHTALEELRSNDSPNIVTMVNTLEPYADWENLCGKGRIIPAFPGAGGSYENEVLKADFTPPFIQATTFAEIDGKKSERLRKLTAVFKRSGIPYRIVKDMHAWQICHLALVVPLADAYYKAENPKEVWKEPNVMNETARQIKNNFQTLYRCGIKLSPPKMHLLRLLPAPVLQGIFTPIFKSRFAHIFMYRHSMNARDEMKELHNQFYGYLTEAAASLQPSAPNATIIEGKLLNGRQDKASLVEWTARF</sequence>
<reference evidence="3 4" key="1">
    <citation type="submission" date="2013-08" db="EMBL/GenBank/DDBJ databases">
        <authorList>
            <person name="Weinstock G."/>
            <person name="Sodergren E."/>
            <person name="Wylie T."/>
            <person name="Fulton L."/>
            <person name="Fulton R."/>
            <person name="Fronick C."/>
            <person name="O'Laughlin M."/>
            <person name="Godfrey J."/>
            <person name="Miner T."/>
            <person name="Herter B."/>
            <person name="Appelbaum E."/>
            <person name="Cordes M."/>
            <person name="Lek S."/>
            <person name="Wollam A."/>
            <person name="Pepin K.H."/>
            <person name="Palsikar V.B."/>
            <person name="Mitreva M."/>
            <person name="Wilson R.K."/>
        </authorList>
    </citation>
    <scope>NUCLEOTIDE SEQUENCE [LARGE SCALE GENOMIC DNA]</scope>
    <source>
        <strain evidence="3 4">ATCC 700332</strain>
    </source>
</reference>
<comment type="caution">
    <text evidence="3">The sequence shown here is derived from an EMBL/GenBank/DDBJ whole genome shotgun (WGS) entry which is preliminary data.</text>
</comment>
<feature type="domain" description="Ketopantoate reductase N-terminal" evidence="2">
    <location>
        <begin position="14"/>
        <end position="130"/>
    </location>
</feature>
<keyword evidence="1" id="KW-0812">Transmembrane</keyword>
<evidence type="ECO:0000313" key="3">
    <source>
        <dbReference type="EMBL" id="ERJ93165.1"/>
    </source>
</evidence>
<evidence type="ECO:0000313" key="4">
    <source>
        <dbReference type="Proteomes" id="UP000016649"/>
    </source>
</evidence>
<dbReference type="Gene3D" id="3.40.50.720">
    <property type="entry name" value="NAD(P)-binding Rossmann-like Domain"/>
    <property type="match status" value="1"/>
</dbReference>
<protein>
    <submittedName>
        <fullName evidence="3">Ketopantoate reductase PanE/ApbA</fullName>
    </submittedName>
</protein>
<dbReference type="SUPFAM" id="SSF51735">
    <property type="entry name" value="NAD(P)-binding Rossmann-fold domains"/>
    <property type="match status" value="1"/>
</dbReference>
<gene>
    <name evidence="3" type="ORF">HMPREF9193_01165</name>
</gene>
<proteinExistence type="predicted"/>
<feature type="transmembrane region" description="Helical" evidence="1">
    <location>
        <begin position="13"/>
        <end position="34"/>
    </location>
</feature>